<gene>
    <name evidence="2" type="ORF">EA473_10085</name>
</gene>
<keyword evidence="3" id="KW-1185">Reference proteome</keyword>
<sequence length="126" mass="13729">MTRVIHNEDVPVAPEDFSQGWEVGDLVVTAGQVPMKNDGSVLIDEPIDVQTRQCLDNLVGILEESGLDADDVVKTTVYLDDIDDFDAMNEVYQEYFTGDMPARSVVEVATVLKGAAVKIEAIAAKE</sequence>
<dbReference type="InterPro" id="IPR006056">
    <property type="entry name" value="RidA"/>
</dbReference>
<dbReference type="OrthoDB" id="211138at2157"/>
<dbReference type="Gene3D" id="3.30.1330.40">
    <property type="entry name" value="RutC-like"/>
    <property type="match status" value="1"/>
</dbReference>
<dbReference type="Proteomes" id="UP000282323">
    <property type="component" value="Unassembled WGS sequence"/>
</dbReference>
<dbReference type="PANTHER" id="PTHR11803:SF58">
    <property type="entry name" value="PROTEIN HMF1-RELATED"/>
    <property type="match status" value="1"/>
</dbReference>
<dbReference type="RefSeq" id="WP_124195501.1">
    <property type="nucleotide sequence ID" value="NZ_REGA01000007.1"/>
</dbReference>
<dbReference type="CDD" id="cd00448">
    <property type="entry name" value="YjgF_YER057c_UK114_family"/>
    <property type="match status" value="1"/>
</dbReference>
<dbReference type="FunFam" id="3.30.1330.40:FF:000001">
    <property type="entry name" value="L-PSP family endoribonuclease"/>
    <property type="match status" value="1"/>
</dbReference>
<comment type="similarity">
    <text evidence="1">Belongs to the RutC family.</text>
</comment>
<dbReference type="Pfam" id="PF01042">
    <property type="entry name" value="Ribonuc_L-PSP"/>
    <property type="match status" value="1"/>
</dbReference>
<protein>
    <submittedName>
        <fullName evidence="2">RidA family protein</fullName>
    </submittedName>
</protein>
<dbReference type="SUPFAM" id="SSF55298">
    <property type="entry name" value="YjgF-like"/>
    <property type="match status" value="1"/>
</dbReference>
<dbReference type="GO" id="GO:0019239">
    <property type="term" value="F:deaminase activity"/>
    <property type="evidence" value="ECO:0007669"/>
    <property type="project" value="TreeGrafter"/>
</dbReference>
<dbReference type="EMBL" id="REGA01000007">
    <property type="protein sequence ID" value="RQG94841.1"/>
    <property type="molecule type" value="Genomic_DNA"/>
</dbReference>
<evidence type="ECO:0000256" key="1">
    <source>
        <dbReference type="ARBA" id="ARBA00010552"/>
    </source>
</evidence>
<evidence type="ECO:0000313" key="2">
    <source>
        <dbReference type="EMBL" id="RQG94841.1"/>
    </source>
</evidence>
<dbReference type="GO" id="GO:0005829">
    <property type="term" value="C:cytosol"/>
    <property type="evidence" value="ECO:0007669"/>
    <property type="project" value="TreeGrafter"/>
</dbReference>
<dbReference type="InterPro" id="IPR006175">
    <property type="entry name" value="YjgF/YER057c/UK114"/>
</dbReference>
<organism evidence="2 3">
    <name type="scientific">Natrarchaeobius chitinivorans</name>
    <dbReference type="NCBI Taxonomy" id="1679083"/>
    <lineage>
        <taxon>Archaea</taxon>
        <taxon>Methanobacteriati</taxon>
        <taxon>Methanobacteriota</taxon>
        <taxon>Stenosarchaea group</taxon>
        <taxon>Halobacteria</taxon>
        <taxon>Halobacteriales</taxon>
        <taxon>Natrialbaceae</taxon>
        <taxon>Natrarchaeobius</taxon>
    </lineage>
</organism>
<name>A0A3N6MGY1_NATCH</name>
<evidence type="ECO:0000313" key="3">
    <source>
        <dbReference type="Proteomes" id="UP000282323"/>
    </source>
</evidence>
<dbReference type="InterPro" id="IPR035959">
    <property type="entry name" value="RutC-like_sf"/>
</dbReference>
<reference evidence="2 3" key="1">
    <citation type="submission" date="2018-10" db="EMBL/GenBank/DDBJ databases">
        <title>Natrarchaeobius chitinivorans gen. nov., sp. nov., and Natrarchaeobius haloalkaliphilus sp. nov., alkaliphilic, chitin-utilizing haloarchaea from hypersaline alkaline lakes.</title>
        <authorList>
            <person name="Sorokin D.Y."/>
            <person name="Elcheninov A.G."/>
            <person name="Kostrikina N.A."/>
            <person name="Bale N.J."/>
            <person name="Sinninghe Damste J.S."/>
            <person name="Khijniak T.V."/>
            <person name="Kublanov I.V."/>
            <person name="Toshchakov S.V."/>
        </authorList>
    </citation>
    <scope>NUCLEOTIDE SEQUENCE [LARGE SCALE GENOMIC DNA]</scope>
    <source>
        <strain evidence="2 3">AArcht4T</strain>
    </source>
</reference>
<accession>A0A3N6MGY1</accession>
<proteinExistence type="inferred from homology"/>
<dbReference type="NCBIfam" id="TIGR00004">
    <property type="entry name" value="Rid family detoxifying hydrolase"/>
    <property type="match status" value="1"/>
</dbReference>
<comment type="caution">
    <text evidence="2">The sequence shown here is derived from an EMBL/GenBank/DDBJ whole genome shotgun (WGS) entry which is preliminary data.</text>
</comment>
<dbReference type="AlphaFoldDB" id="A0A3N6MGY1"/>
<dbReference type="PANTHER" id="PTHR11803">
    <property type="entry name" value="2-IMINOBUTANOATE/2-IMINOPROPANOATE DEAMINASE RIDA"/>
    <property type="match status" value="1"/>
</dbReference>